<evidence type="ECO:0000313" key="1">
    <source>
        <dbReference type="EMBL" id="KAJ4938963.1"/>
    </source>
</evidence>
<organism evidence="1 2">
    <name type="scientific">Pogonophryne albipinna</name>
    <dbReference type="NCBI Taxonomy" id="1090488"/>
    <lineage>
        <taxon>Eukaryota</taxon>
        <taxon>Metazoa</taxon>
        <taxon>Chordata</taxon>
        <taxon>Craniata</taxon>
        <taxon>Vertebrata</taxon>
        <taxon>Euteleostomi</taxon>
        <taxon>Actinopterygii</taxon>
        <taxon>Neopterygii</taxon>
        <taxon>Teleostei</taxon>
        <taxon>Neoteleostei</taxon>
        <taxon>Acanthomorphata</taxon>
        <taxon>Eupercaria</taxon>
        <taxon>Perciformes</taxon>
        <taxon>Notothenioidei</taxon>
        <taxon>Pogonophryne</taxon>
    </lineage>
</organism>
<keyword evidence="2" id="KW-1185">Reference proteome</keyword>
<name>A0AAD6BA30_9TELE</name>
<reference evidence="1" key="1">
    <citation type="submission" date="2022-11" db="EMBL/GenBank/DDBJ databases">
        <title>Chromosome-level genome of Pogonophryne albipinna.</title>
        <authorList>
            <person name="Jo E."/>
        </authorList>
    </citation>
    <scope>NUCLEOTIDE SEQUENCE</scope>
    <source>
        <strain evidence="1">SGF0006</strain>
        <tissue evidence="1">Muscle</tissue>
    </source>
</reference>
<comment type="caution">
    <text evidence="1">The sequence shown here is derived from an EMBL/GenBank/DDBJ whole genome shotgun (WGS) entry which is preliminary data.</text>
</comment>
<evidence type="ECO:0000313" key="2">
    <source>
        <dbReference type="Proteomes" id="UP001219934"/>
    </source>
</evidence>
<proteinExistence type="predicted"/>
<dbReference type="EMBL" id="JAPTMU010000008">
    <property type="protein sequence ID" value="KAJ4938963.1"/>
    <property type="molecule type" value="Genomic_DNA"/>
</dbReference>
<feature type="non-terminal residue" evidence="1">
    <location>
        <position position="65"/>
    </location>
</feature>
<sequence>MAGHEWFEREELIGQISDIRVQNLQEQCMFLSGGGCLFLKHYQNLMCAVDEAILPYDQFKFCWEK</sequence>
<accession>A0AAD6BA30</accession>
<dbReference type="Proteomes" id="UP001219934">
    <property type="component" value="Unassembled WGS sequence"/>
</dbReference>
<dbReference type="AlphaFoldDB" id="A0AAD6BA30"/>
<gene>
    <name evidence="1" type="ORF">JOQ06_028426</name>
</gene>
<protein>
    <submittedName>
        <fullName evidence="1">Uncharacterized protein</fullName>
    </submittedName>
</protein>